<dbReference type="eggNOG" id="COG3161">
    <property type="taxonomic scope" value="Bacteria"/>
</dbReference>
<dbReference type="Pfam" id="PF04345">
    <property type="entry name" value="Chor_lyase"/>
    <property type="match status" value="1"/>
</dbReference>
<dbReference type="GO" id="GO:0008813">
    <property type="term" value="F:chorismate lyase activity"/>
    <property type="evidence" value="ECO:0007669"/>
    <property type="project" value="UniProtKB-UniRule"/>
</dbReference>
<keyword evidence="4 5" id="KW-0670">Pyruvate</keyword>
<protein>
    <recommendedName>
        <fullName evidence="4">Probable chorismate pyruvate-lyase</fullName>
        <shortName evidence="4">CL</shortName>
        <shortName evidence="4">CPL</shortName>
        <ecNumber evidence="4">4.1.3.40</ecNumber>
    </recommendedName>
</protein>
<dbReference type="SUPFAM" id="SSF64288">
    <property type="entry name" value="Chorismate lyase-like"/>
    <property type="match status" value="1"/>
</dbReference>
<dbReference type="STRING" id="314278.NB231_06061"/>
<comment type="pathway">
    <text evidence="4">Cofactor biosynthesis; ubiquinone biosynthesis.</text>
</comment>
<evidence type="ECO:0000256" key="3">
    <source>
        <dbReference type="ARBA" id="ARBA00023239"/>
    </source>
</evidence>
<dbReference type="GO" id="GO:0006744">
    <property type="term" value="P:ubiquinone biosynthetic process"/>
    <property type="evidence" value="ECO:0007669"/>
    <property type="project" value="UniProtKB-UniRule"/>
</dbReference>
<keyword evidence="1 4" id="KW-0963">Cytoplasm</keyword>
<dbReference type="AlphaFoldDB" id="A4BQS9"/>
<proteinExistence type="inferred from homology"/>
<evidence type="ECO:0000256" key="1">
    <source>
        <dbReference type="ARBA" id="ARBA00022490"/>
    </source>
</evidence>
<dbReference type="InterPro" id="IPR028978">
    <property type="entry name" value="Chorismate_lyase_/UTRA_dom_sf"/>
</dbReference>
<evidence type="ECO:0000256" key="2">
    <source>
        <dbReference type="ARBA" id="ARBA00022688"/>
    </source>
</evidence>
<keyword evidence="6" id="KW-1185">Reference proteome</keyword>
<comment type="subcellular location">
    <subcellularLocation>
        <location evidence="4">Cytoplasm</location>
    </subcellularLocation>
</comment>
<dbReference type="Gene3D" id="3.40.1410.10">
    <property type="entry name" value="Chorismate lyase-like"/>
    <property type="match status" value="1"/>
</dbReference>
<comment type="catalytic activity">
    <reaction evidence="4">
        <text>chorismate = 4-hydroxybenzoate + pyruvate</text>
        <dbReference type="Rhea" id="RHEA:16505"/>
        <dbReference type="ChEBI" id="CHEBI:15361"/>
        <dbReference type="ChEBI" id="CHEBI:17879"/>
        <dbReference type="ChEBI" id="CHEBI:29748"/>
        <dbReference type="EC" id="4.1.3.40"/>
    </reaction>
</comment>
<organism evidence="5 6">
    <name type="scientific">Nitrococcus mobilis Nb-231</name>
    <dbReference type="NCBI Taxonomy" id="314278"/>
    <lineage>
        <taxon>Bacteria</taxon>
        <taxon>Pseudomonadati</taxon>
        <taxon>Pseudomonadota</taxon>
        <taxon>Gammaproteobacteria</taxon>
        <taxon>Chromatiales</taxon>
        <taxon>Ectothiorhodospiraceae</taxon>
        <taxon>Nitrococcus</taxon>
    </lineage>
</organism>
<evidence type="ECO:0000313" key="5">
    <source>
        <dbReference type="EMBL" id="EAR21929.1"/>
    </source>
</evidence>
<keyword evidence="3 4" id="KW-0456">Lyase</keyword>
<evidence type="ECO:0000256" key="4">
    <source>
        <dbReference type="HAMAP-Rule" id="MF_01632"/>
    </source>
</evidence>
<comment type="caution">
    <text evidence="4">Lacks conserved residue(s) required for the propagation of feature annotation.</text>
</comment>
<dbReference type="GO" id="GO:0042866">
    <property type="term" value="P:pyruvate biosynthetic process"/>
    <property type="evidence" value="ECO:0007669"/>
    <property type="project" value="UniProtKB-UniRule"/>
</dbReference>
<accession>A4BQS9</accession>
<dbReference type="HAMAP" id="MF_01632">
    <property type="entry name" value="UbiC"/>
    <property type="match status" value="1"/>
</dbReference>
<feature type="binding site" evidence="4">
    <location>
        <position position="59"/>
    </location>
    <ligand>
        <name>substrate</name>
    </ligand>
</feature>
<dbReference type="InterPro" id="IPR007440">
    <property type="entry name" value="Chorismate--pyruvate_lyase"/>
</dbReference>
<keyword evidence="2 4" id="KW-0831">Ubiquinone biosynthesis</keyword>
<dbReference type="EMBL" id="AAOF01000005">
    <property type="protein sequence ID" value="EAR21929.1"/>
    <property type="molecule type" value="Genomic_DNA"/>
</dbReference>
<comment type="function">
    <text evidence="4">Removes the pyruvyl group from chorismate, with concomitant aromatization of the ring, to provide 4-hydroxybenzoate (4HB) for the ubiquinone pathway.</text>
</comment>
<dbReference type="PANTHER" id="PTHR38683">
    <property type="entry name" value="CHORISMATE PYRUVATE-LYASE"/>
    <property type="match status" value="1"/>
</dbReference>
<feature type="binding site" evidence="4">
    <location>
        <position position="97"/>
    </location>
    <ligand>
        <name>substrate</name>
    </ligand>
</feature>
<name>A4BQS9_9GAMM</name>
<comment type="similarity">
    <text evidence="4">Belongs to the UbiC family.</text>
</comment>
<dbReference type="Proteomes" id="UP000003374">
    <property type="component" value="Unassembled WGS sequence"/>
</dbReference>
<dbReference type="UniPathway" id="UPA00232"/>
<evidence type="ECO:0000313" key="6">
    <source>
        <dbReference type="Proteomes" id="UP000003374"/>
    </source>
</evidence>
<sequence length="171" mass="19245">MALPLLRRWLDEPGSLTRRIRHKCSGCFYVEVLGERWGAPFLDEARRLGLRHKNWVWLREVLLCCDDSAWVYGRSVIPGQTLRGHLRGLQQLGQQPLGSVLFKRHPVSRGKIEIARLAADDGLYRQVVQSTAVAPGCWARRSVFHVAEHPLLVTEVFLPALAARAAGGESF</sequence>
<reference evidence="5 6" key="1">
    <citation type="submission" date="2006-02" db="EMBL/GenBank/DDBJ databases">
        <authorList>
            <person name="Waterbury J."/>
            <person name="Ferriera S."/>
            <person name="Johnson J."/>
            <person name="Kravitz S."/>
            <person name="Halpern A."/>
            <person name="Remington K."/>
            <person name="Beeson K."/>
            <person name="Tran B."/>
            <person name="Rogers Y.-H."/>
            <person name="Friedman R."/>
            <person name="Venter J.C."/>
        </authorList>
    </citation>
    <scope>NUCLEOTIDE SEQUENCE [LARGE SCALE GENOMIC DNA]</scope>
    <source>
        <strain evidence="5 6">Nb-231</strain>
    </source>
</reference>
<feature type="binding site" evidence="4">
    <location>
        <position position="155"/>
    </location>
    <ligand>
        <name>substrate</name>
    </ligand>
</feature>
<dbReference type="PANTHER" id="PTHR38683:SF1">
    <property type="entry name" value="CHORISMATE PYRUVATE-LYASE"/>
    <property type="match status" value="1"/>
</dbReference>
<dbReference type="EC" id="4.1.3.40" evidence="4"/>
<dbReference type="GO" id="GO:0005829">
    <property type="term" value="C:cytosol"/>
    <property type="evidence" value="ECO:0007669"/>
    <property type="project" value="TreeGrafter"/>
</dbReference>
<dbReference type="HOGENOM" id="CLU_096824_2_0_6"/>
<comment type="caution">
    <text evidence="5">The sequence shown here is derived from an EMBL/GenBank/DDBJ whole genome shotgun (WGS) entry which is preliminary data.</text>
</comment>
<gene>
    <name evidence="4" type="primary">ubiC</name>
    <name evidence="5" type="ORF">NB231_06061</name>
</gene>